<name>A0A6C0I5G5_9ZZZZ</name>
<keyword evidence="1" id="KW-0472">Membrane</keyword>
<keyword evidence="1" id="KW-1133">Transmembrane helix</keyword>
<dbReference type="AlphaFoldDB" id="A0A6C0I5G5"/>
<protein>
    <submittedName>
        <fullName evidence="2">Uncharacterized protein</fullName>
    </submittedName>
</protein>
<feature type="transmembrane region" description="Helical" evidence="1">
    <location>
        <begin position="7"/>
        <end position="26"/>
    </location>
</feature>
<feature type="transmembrane region" description="Helical" evidence="1">
    <location>
        <begin position="134"/>
        <end position="154"/>
    </location>
</feature>
<organism evidence="2">
    <name type="scientific">viral metagenome</name>
    <dbReference type="NCBI Taxonomy" id="1070528"/>
    <lineage>
        <taxon>unclassified sequences</taxon>
        <taxon>metagenomes</taxon>
        <taxon>organismal metagenomes</taxon>
    </lineage>
</organism>
<reference evidence="2" key="1">
    <citation type="journal article" date="2020" name="Nature">
        <title>Giant virus diversity and host interactions through global metagenomics.</title>
        <authorList>
            <person name="Schulz F."/>
            <person name="Roux S."/>
            <person name="Paez-Espino D."/>
            <person name="Jungbluth S."/>
            <person name="Walsh D.A."/>
            <person name="Denef V.J."/>
            <person name="McMahon K.D."/>
            <person name="Konstantinidis K.T."/>
            <person name="Eloe-Fadrosh E.A."/>
            <person name="Kyrpides N.C."/>
            <person name="Woyke T."/>
        </authorList>
    </citation>
    <scope>NUCLEOTIDE SEQUENCE</scope>
    <source>
        <strain evidence="2">GVMAG-M-3300023184-50</strain>
    </source>
</reference>
<evidence type="ECO:0000256" key="1">
    <source>
        <dbReference type="SAM" id="Phobius"/>
    </source>
</evidence>
<evidence type="ECO:0000313" key="2">
    <source>
        <dbReference type="EMBL" id="QHT88248.1"/>
    </source>
</evidence>
<accession>A0A6C0I5G5</accession>
<keyword evidence="1" id="KW-0812">Transmembrane</keyword>
<feature type="transmembrane region" description="Helical" evidence="1">
    <location>
        <begin position="66"/>
        <end position="89"/>
    </location>
</feature>
<feature type="transmembrane region" description="Helical" evidence="1">
    <location>
        <begin position="109"/>
        <end position="127"/>
    </location>
</feature>
<feature type="transmembrane region" description="Helical" evidence="1">
    <location>
        <begin position="38"/>
        <end position="59"/>
    </location>
</feature>
<proteinExistence type="predicted"/>
<sequence length="162" mass="17912">MFTPLELLNGVLITEWTFIFAARRVFGKYINSWYTDFGIWALMSDISSILIGIAIALYFYRGKSLLILIGVAVAVQTVHDLLFYTGIIRQLSPGVNGIIDLLKPYAEDAGFAAVIGDSWMMIGSLLFAKLASKLPVNGQMVLALFSLYMLPYAIHQKPSVAN</sequence>
<dbReference type="EMBL" id="MN740114">
    <property type="protein sequence ID" value="QHT88248.1"/>
    <property type="molecule type" value="Genomic_DNA"/>
</dbReference>